<dbReference type="Pfam" id="PF09223">
    <property type="entry name" value="ZinT"/>
    <property type="match status" value="1"/>
</dbReference>
<dbReference type="Proteomes" id="UP000042527">
    <property type="component" value="Unassembled WGS sequence"/>
</dbReference>
<evidence type="ECO:0000313" key="5">
    <source>
        <dbReference type="Proteomes" id="UP000042527"/>
    </source>
</evidence>
<evidence type="ECO:0000256" key="1">
    <source>
        <dbReference type="ARBA" id="ARBA00022729"/>
    </source>
</evidence>
<dbReference type="RefSeq" id="WP_044635001.1">
    <property type="nucleotide sequence ID" value="NZ_CDNC01000048.1"/>
</dbReference>
<evidence type="ECO:0000313" key="4">
    <source>
        <dbReference type="EMBL" id="CEM63111.1"/>
    </source>
</evidence>
<keyword evidence="2" id="KW-0862">Zinc</keyword>
<name>A0A0B7H2C9_TREPH</name>
<dbReference type="OrthoDB" id="355000at2"/>
<dbReference type="EMBL" id="CDNC01000048">
    <property type="protein sequence ID" value="CEM63111.1"/>
    <property type="molecule type" value="Genomic_DNA"/>
</dbReference>
<gene>
    <name evidence="4" type="primary">hbpB</name>
    <name evidence="4" type="ORF">TPHV1_60099</name>
</gene>
<reference evidence="5" key="1">
    <citation type="submission" date="2015-01" db="EMBL/GenBank/DDBJ databases">
        <authorList>
            <person name="Manzoor Shahid"/>
            <person name="Zubair Saima"/>
        </authorList>
    </citation>
    <scope>NUCLEOTIDE SEQUENCE [LARGE SCALE GENOMIC DNA]</scope>
    <source>
        <strain evidence="5">V1</strain>
    </source>
</reference>
<dbReference type="AlphaFoldDB" id="A0A0B7H2C9"/>
<organism evidence="4 5">
    <name type="scientific">Treponema phagedenis</name>
    <dbReference type="NCBI Taxonomy" id="162"/>
    <lineage>
        <taxon>Bacteria</taxon>
        <taxon>Pseudomonadati</taxon>
        <taxon>Spirochaetota</taxon>
        <taxon>Spirochaetia</taxon>
        <taxon>Spirochaetales</taxon>
        <taxon>Treponemataceae</taxon>
        <taxon>Treponema</taxon>
    </lineage>
</organism>
<evidence type="ECO:0000259" key="3">
    <source>
        <dbReference type="Pfam" id="PF09223"/>
    </source>
</evidence>
<dbReference type="SUPFAM" id="SSF50814">
    <property type="entry name" value="Lipocalins"/>
    <property type="match status" value="1"/>
</dbReference>
<dbReference type="InterPro" id="IPR015304">
    <property type="entry name" value="ZinT_dom"/>
</dbReference>
<proteinExistence type="predicted"/>
<feature type="domain" description="ZinT" evidence="3">
    <location>
        <begin position="40"/>
        <end position="203"/>
    </location>
</feature>
<dbReference type="InterPro" id="IPR012674">
    <property type="entry name" value="Calycin"/>
</dbReference>
<keyword evidence="5" id="KW-1185">Reference proteome</keyword>
<evidence type="ECO:0000256" key="2">
    <source>
        <dbReference type="ARBA" id="ARBA00022833"/>
    </source>
</evidence>
<protein>
    <submittedName>
        <fullName evidence="4">Hemin-binding protein B</fullName>
    </submittedName>
</protein>
<dbReference type="GO" id="GO:0008270">
    <property type="term" value="F:zinc ion binding"/>
    <property type="evidence" value="ECO:0007669"/>
    <property type="project" value="InterPro"/>
</dbReference>
<sequence length="402" mass="45768">MVKKIIGIKRMSFFIFITVFFIACQSAPKSKTETIAAGNEMAAWKGEWVSLDTIKTDAALEDSYTEAAKNMAHYTVEGFKAAVADMYQTPVLKMKFDGTNTVILTVQNNKGAIVEVPCEYVYKGKVAVLGEKNRFWYTFQAAKDIRELKNAKYLIALPPEQDDSGILHWHARISSHDINWLVNGKKTWPTYVAESTPQEKKIQNLKESIRTLPARLPEKPFEQYADNGKWINRPAVFDNTSKEVSAAYEKIIKEFAGKNPKGGDFTKEEIIAEIKKNDKTLNTLDDFTHLSFLTEGKKNELIIYKGEKIVFQSEYKRVAQSTSRPYITMRAEKKDAGKFSLISFVVVHGAPMYHFHLWYGRNETDLENQEGVPTCFSTTKISNETLANYIEKTCRRTLTAEN</sequence>
<dbReference type="PROSITE" id="PS51257">
    <property type="entry name" value="PROKAR_LIPOPROTEIN"/>
    <property type="match status" value="1"/>
</dbReference>
<accession>A0A0B7H2C9</accession>
<dbReference type="Gene3D" id="2.40.128.20">
    <property type="match status" value="2"/>
</dbReference>
<keyword evidence="1" id="KW-0732">Signal</keyword>